<dbReference type="EMBL" id="BAAADO010000005">
    <property type="protein sequence ID" value="GAA0498304.1"/>
    <property type="molecule type" value="Genomic_DNA"/>
</dbReference>
<proteinExistence type="predicted"/>
<dbReference type="Proteomes" id="UP001500880">
    <property type="component" value="Unassembled WGS sequence"/>
</dbReference>
<comment type="caution">
    <text evidence="1">The sequence shown here is derived from an EMBL/GenBank/DDBJ whole genome shotgun (WGS) entry which is preliminary data.</text>
</comment>
<sequence length="87" mass="10004">MNEDLFQSYEIKERNGKLVIILELNPQMEEFAAEPGLVTHHQIGSLEDEARQYIEEKFPMIEDAVVSVVAEDIPLLTFPLHEVHQNS</sequence>
<reference evidence="1 2" key="1">
    <citation type="journal article" date="2019" name="Int. J. Syst. Evol. Microbiol.">
        <title>The Global Catalogue of Microorganisms (GCM) 10K type strain sequencing project: providing services to taxonomists for standard genome sequencing and annotation.</title>
        <authorList>
            <consortium name="The Broad Institute Genomics Platform"/>
            <consortium name="The Broad Institute Genome Sequencing Center for Infectious Disease"/>
            <person name="Wu L."/>
            <person name="Ma J."/>
        </authorList>
    </citation>
    <scope>NUCLEOTIDE SEQUENCE [LARGE SCALE GENOMIC DNA]</scope>
    <source>
        <strain evidence="1 2">JCM 12389</strain>
    </source>
</reference>
<evidence type="ECO:0000313" key="1">
    <source>
        <dbReference type="EMBL" id="GAA0498304.1"/>
    </source>
</evidence>
<dbReference type="RefSeq" id="WP_343842012.1">
    <property type="nucleotide sequence ID" value="NZ_BAAADO010000005.1"/>
</dbReference>
<keyword evidence="2" id="KW-1185">Reference proteome</keyword>
<evidence type="ECO:0000313" key="2">
    <source>
        <dbReference type="Proteomes" id="UP001500880"/>
    </source>
</evidence>
<name>A0ABN1BJU3_9BACI</name>
<organism evidence="1 2">
    <name type="scientific">Salinibacillus aidingensis</name>
    <dbReference type="NCBI Taxonomy" id="237684"/>
    <lineage>
        <taxon>Bacteria</taxon>
        <taxon>Bacillati</taxon>
        <taxon>Bacillota</taxon>
        <taxon>Bacilli</taxon>
        <taxon>Bacillales</taxon>
        <taxon>Bacillaceae</taxon>
        <taxon>Salinibacillus</taxon>
    </lineage>
</organism>
<gene>
    <name evidence="1" type="ORF">GCM10008986_26730</name>
</gene>
<protein>
    <submittedName>
        <fullName evidence="1">Uncharacterized protein</fullName>
    </submittedName>
</protein>
<accession>A0ABN1BJU3</accession>